<evidence type="ECO:0000313" key="2">
    <source>
        <dbReference type="EMBL" id="KAJ3979859.1"/>
    </source>
</evidence>
<dbReference type="AlphaFoldDB" id="A0AA38PQL5"/>
<evidence type="ECO:0008006" key="4">
    <source>
        <dbReference type="Google" id="ProtNLM"/>
    </source>
</evidence>
<dbReference type="EMBL" id="MU802258">
    <property type="protein sequence ID" value="KAJ3979859.1"/>
    <property type="molecule type" value="Genomic_DNA"/>
</dbReference>
<sequence length="109" mass="12311">MMSSKVSFNLFRYFLELFAVLLAVRNLKTACRAQKREVKENISCRIKQSVSQSLSSRGSDFPCEISSLIFNTVYTNVHTFSQKSKNTCSLCRVARPISRLFSASVAALF</sequence>
<accession>A0AA38PQL5</accession>
<dbReference type="Proteomes" id="UP001163850">
    <property type="component" value="Unassembled WGS sequence"/>
</dbReference>
<organism evidence="2 3">
    <name type="scientific">Lentinula detonsa</name>
    <dbReference type="NCBI Taxonomy" id="2804962"/>
    <lineage>
        <taxon>Eukaryota</taxon>
        <taxon>Fungi</taxon>
        <taxon>Dikarya</taxon>
        <taxon>Basidiomycota</taxon>
        <taxon>Agaricomycotina</taxon>
        <taxon>Agaricomycetes</taxon>
        <taxon>Agaricomycetidae</taxon>
        <taxon>Agaricales</taxon>
        <taxon>Marasmiineae</taxon>
        <taxon>Omphalotaceae</taxon>
        <taxon>Lentinula</taxon>
    </lineage>
</organism>
<name>A0AA38PQL5_9AGAR</name>
<gene>
    <name evidence="2" type="ORF">F5890DRAFT_1544636</name>
</gene>
<comment type="caution">
    <text evidence="2">The sequence shown here is derived from an EMBL/GenBank/DDBJ whole genome shotgun (WGS) entry which is preliminary data.</text>
</comment>
<reference evidence="2" key="1">
    <citation type="submission" date="2022-08" db="EMBL/GenBank/DDBJ databases">
        <authorList>
            <consortium name="DOE Joint Genome Institute"/>
            <person name="Min B."/>
            <person name="Riley R."/>
            <person name="Sierra-Patev S."/>
            <person name="Naranjo-Ortiz M."/>
            <person name="Looney B."/>
            <person name="Konkel Z."/>
            <person name="Slot J.C."/>
            <person name="Sakamoto Y."/>
            <person name="Steenwyk J.L."/>
            <person name="Rokas A."/>
            <person name="Carro J."/>
            <person name="Camarero S."/>
            <person name="Ferreira P."/>
            <person name="Molpeceres G."/>
            <person name="Ruiz-Duenas F.J."/>
            <person name="Serrano A."/>
            <person name="Henrissat B."/>
            <person name="Drula E."/>
            <person name="Hughes K.W."/>
            <person name="Mata J.L."/>
            <person name="Ishikawa N.K."/>
            <person name="Vargas-Isla R."/>
            <person name="Ushijima S."/>
            <person name="Smith C.A."/>
            <person name="Ahrendt S."/>
            <person name="Andreopoulos W."/>
            <person name="He G."/>
            <person name="Labutti K."/>
            <person name="Lipzen A."/>
            <person name="Ng V."/>
            <person name="Sandor L."/>
            <person name="Barry K."/>
            <person name="Martinez A.T."/>
            <person name="Xiao Y."/>
            <person name="Gibbons J.G."/>
            <person name="Terashima K."/>
            <person name="Hibbett D.S."/>
            <person name="Grigoriev I.V."/>
        </authorList>
    </citation>
    <scope>NUCLEOTIDE SEQUENCE</scope>
    <source>
        <strain evidence="2">TFB7829</strain>
    </source>
</reference>
<protein>
    <recommendedName>
        <fullName evidence="4">Secreted protein</fullName>
    </recommendedName>
</protein>
<evidence type="ECO:0000313" key="3">
    <source>
        <dbReference type="Proteomes" id="UP001163850"/>
    </source>
</evidence>
<proteinExistence type="predicted"/>
<feature type="signal peptide" evidence="1">
    <location>
        <begin position="1"/>
        <end position="33"/>
    </location>
</feature>
<keyword evidence="1" id="KW-0732">Signal</keyword>
<feature type="chain" id="PRO_5041383189" description="Secreted protein" evidence="1">
    <location>
        <begin position="34"/>
        <end position="109"/>
    </location>
</feature>
<evidence type="ECO:0000256" key="1">
    <source>
        <dbReference type="SAM" id="SignalP"/>
    </source>
</evidence>